<sequence>MQRRAGHNGTARVKRGVLKAGVKCRSRGLDYIRGVLFRSLPLRDGCNSLTDLHWIVIFIGNFKREDNDFFYHMSSKEFSFVFGASHNF</sequence>
<dbReference type="Proteomes" id="UP000887013">
    <property type="component" value="Unassembled WGS sequence"/>
</dbReference>
<proteinExistence type="predicted"/>
<gene>
    <name evidence="1" type="ORF">NPIL_656621</name>
</gene>
<accession>A0A8X6PR48</accession>
<keyword evidence="2" id="KW-1185">Reference proteome</keyword>
<reference evidence="1" key="1">
    <citation type="submission" date="2020-08" db="EMBL/GenBank/DDBJ databases">
        <title>Multicomponent nature underlies the extraordinary mechanical properties of spider dragline silk.</title>
        <authorList>
            <person name="Kono N."/>
            <person name="Nakamura H."/>
            <person name="Mori M."/>
            <person name="Yoshida Y."/>
            <person name="Ohtoshi R."/>
            <person name="Malay A.D."/>
            <person name="Moran D.A.P."/>
            <person name="Tomita M."/>
            <person name="Numata K."/>
            <person name="Arakawa K."/>
        </authorList>
    </citation>
    <scope>NUCLEOTIDE SEQUENCE</scope>
</reference>
<dbReference type="EMBL" id="BMAW01022345">
    <property type="protein sequence ID" value="GFT77386.1"/>
    <property type="molecule type" value="Genomic_DNA"/>
</dbReference>
<dbReference type="AlphaFoldDB" id="A0A8X6PR48"/>
<name>A0A8X6PR48_NEPPI</name>
<evidence type="ECO:0000313" key="2">
    <source>
        <dbReference type="Proteomes" id="UP000887013"/>
    </source>
</evidence>
<organism evidence="1 2">
    <name type="scientific">Nephila pilipes</name>
    <name type="common">Giant wood spider</name>
    <name type="synonym">Nephila maculata</name>
    <dbReference type="NCBI Taxonomy" id="299642"/>
    <lineage>
        <taxon>Eukaryota</taxon>
        <taxon>Metazoa</taxon>
        <taxon>Ecdysozoa</taxon>
        <taxon>Arthropoda</taxon>
        <taxon>Chelicerata</taxon>
        <taxon>Arachnida</taxon>
        <taxon>Araneae</taxon>
        <taxon>Araneomorphae</taxon>
        <taxon>Entelegynae</taxon>
        <taxon>Araneoidea</taxon>
        <taxon>Nephilidae</taxon>
        <taxon>Nephila</taxon>
    </lineage>
</organism>
<evidence type="ECO:0000313" key="1">
    <source>
        <dbReference type="EMBL" id="GFT77386.1"/>
    </source>
</evidence>
<comment type="caution">
    <text evidence="1">The sequence shown here is derived from an EMBL/GenBank/DDBJ whole genome shotgun (WGS) entry which is preliminary data.</text>
</comment>
<protein>
    <submittedName>
        <fullName evidence="1">Uncharacterized protein</fullName>
    </submittedName>
</protein>